<dbReference type="InterPro" id="IPR023198">
    <property type="entry name" value="PGP-like_dom2"/>
</dbReference>
<proteinExistence type="inferred from homology"/>
<evidence type="ECO:0000313" key="6">
    <source>
        <dbReference type="Proteomes" id="UP000005940"/>
    </source>
</evidence>
<dbReference type="PANTHER" id="PTHR46193">
    <property type="entry name" value="6-PHOSPHOGLUCONATE PHOSPHATASE"/>
    <property type="match status" value="1"/>
</dbReference>
<reference evidence="5 6" key="1">
    <citation type="journal article" date="2012" name="J. Bacteriol.">
        <title>Draft genome of Streptomyces tsukubaensis NRRL 18488, the producer of the clinically important immunosuppressant tacrolimus (FK506).</title>
        <authorList>
            <person name="Barreiro C."/>
            <person name="Prieto C."/>
            <person name="Sola-Landa A."/>
            <person name="Solera E."/>
            <person name="Martinez-Castro M."/>
            <person name="Perez-Redondo R."/>
            <person name="Garcia-Estrada C."/>
            <person name="Aparicio J.F."/>
            <person name="Fernandez-Martinez L.T."/>
            <person name="Santos-Aberturas J."/>
            <person name="Salehi-Najafabadi Z."/>
            <person name="Rodriguez-Garcia A."/>
            <person name="Tauch A."/>
            <person name="Martin J.F."/>
        </authorList>
    </citation>
    <scope>NUCLEOTIDE SEQUENCE [LARGE SCALE GENOMIC DNA]</scope>
    <source>
        <strain evidence="6">DSM 42081 / NBRC 108919 / NRRL 18488 / 9993</strain>
    </source>
</reference>
<sequence>MLKNRSPQWSPRAVVFDCDGTLLDSEKHWVDARQHVLDDHGMVPDEKFADLAQGVHYAECGRLMATMAGRPRMAAELTDDLLRAFRALASATPVTCPGAPALVASLAGSMPLAVASNCPQDVVESCLSGAGLLRHFRHVVVPGGTVRPKPEPDVYAEAAARCGVDPGECLAFEDSLCGIRSAVSAGIPVIGIGERPSTESLQLADGWVSSLEDPELVAWAGSWRREQLSG</sequence>
<dbReference type="InterPro" id="IPR006439">
    <property type="entry name" value="HAD-SF_hydro_IA"/>
</dbReference>
<organism evidence="5 6">
    <name type="scientific">Streptomyces tsukubensis (strain DSM 42081 / NBRC 108919 / NRRL 18488 / 9993)</name>
    <dbReference type="NCBI Taxonomy" id="1114943"/>
    <lineage>
        <taxon>Bacteria</taxon>
        <taxon>Bacillati</taxon>
        <taxon>Actinomycetota</taxon>
        <taxon>Actinomycetes</taxon>
        <taxon>Kitasatosporales</taxon>
        <taxon>Streptomycetaceae</taxon>
        <taxon>Streptomyces</taxon>
    </lineage>
</organism>
<gene>
    <name evidence="5" type="ORF">STSU_002990</name>
</gene>
<evidence type="ECO:0000256" key="2">
    <source>
        <dbReference type="ARBA" id="ARBA00006171"/>
    </source>
</evidence>
<dbReference type="NCBIfam" id="TIGR01509">
    <property type="entry name" value="HAD-SF-IA-v3"/>
    <property type="match status" value="1"/>
</dbReference>
<keyword evidence="3" id="KW-0479">Metal-binding</keyword>
<evidence type="ECO:0000256" key="3">
    <source>
        <dbReference type="ARBA" id="ARBA00022723"/>
    </source>
</evidence>
<keyword evidence="4" id="KW-0460">Magnesium</keyword>
<dbReference type="SFLD" id="SFLDS00003">
    <property type="entry name" value="Haloacid_Dehalogenase"/>
    <property type="match status" value="1"/>
</dbReference>
<name>A0A7G3UAB5_STRT9</name>
<evidence type="ECO:0000313" key="5">
    <source>
        <dbReference type="EMBL" id="QKM66285.1"/>
    </source>
</evidence>
<dbReference type="PANTHER" id="PTHR46193:SF10">
    <property type="entry name" value="6-PHOSPHOGLUCONATE PHOSPHATASE"/>
    <property type="match status" value="1"/>
</dbReference>
<accession>A0A7G3UAB5</accession>
<keyword evidence="6" id="KW-1185">Reference proteome</keyword>
<dbReference type="GO" id="GO:0046872">
    <property type="term" value="F:metal ion binding"/>
    <property type="evidence" value="ECO:0007669"/>
    <property type="project" value="UniProtKB-KW"/>
</dbReference>
<dbReference type="EMBL" id="CP029159">
    <property type="protein sequence ID" value="QKM66285.1"/>
    <property type="molecule type" value="Genomic_DNA"/>
</dbReference>
<dbReference type="Gene3D" id="3.40.50.1000">
    <property type="entry name" value="HAD superfamily/HAD-like"/>
    <property type="match status" value="1"/>
</dbReference>
<dbReference type="InterPro" id="IPR036412">
    <property type="entry name" value="HAD-like_sf"/>
</dbReference>
<dbReference type="GO" id="GO:0003824">
    <property type="term" value="F:catalytic activity"/>
    <property type="evidence" value="ECO:0007669"/>
    <property type="project" value="UniProtKB-ARBA"/>
</dbReference>
<dbReference type="Gene3D" id="1.10.150.240">
    <property type="entry name" value="Putative phosphatase, domain 2"/>
    <property type="match status" value="1"/>
</dbReference>
<dbReference type="InterPro" id="IPR023214">
    <property type="entry name" value="HAD_sf"/>
</dbReference>
<protein>
    <submittedName>
        <fullName evidence="5">HAD family phosphatase</fullName>
    </submittedName>
</protein>
<dbReference type="SUPFAM" id="SSF56784">
    <property type="entry name" value="HAD-like"/>
    <property type="match status" value="1"/>
</dbReference>
<dbReference type="Proteomes" id="UP000005940">
    <property type="component" value="Chromosome"/>
</dbReference>
<dbReference type="Pfam" id="PF00702">
    <property type="entry name" value="Hydrolase"/>
    <property type="match status" value="1"/>
</dbReference>
<comment type="similarity">
    <text evidence="2">Belongs to the HAD-like hydrolase superfamily. CbbY/CbbZ/Gph/YieH family.</text>
</comment>
<comment type="cofactor">
    <cofactor evidence="1">
        <name>Mg(2+)</name>
        <dbReference type="ChEBI" id="CHEBI:18420"/>
    </cofactor>
</comment>
<evidence type="ECO:0000256" key="4">
    <source>
        <dbReference type="ARBA" id="ARBA00022842"/>
    </source>
</evidence>
<dbReference type="InterPro" id="IPR051600">
    <property type="entry name" value="Beta-PGM-like"/>
</dbReference>
<evidence type="ECO:0000256" key="1">
    <source>
        <dbReference type="ARBA" id="ARBA00001946"/>
    </source>
</evidence>
<dbReference type="AlphaFoldDB" id="A0A7G3UAB5"/>
<dbReference type="SFLD" id="SFLDG01129">
    <property type="entry name" value="C1.5:_HAD__Beta-PGM__Phosphata"/>
    <property type="match status" value="1"/>
</dbReference>
<dbReference type="CDD" id="cd07505">
    <property type="entry name" value="HAD_BPGM-like"/>
    <property type="match status" value="1"/>
</dbReference>